<evidence type="ECO:0008006" key="5">
    <source>
        <dbReference type="Google" id="ProtNLM"/>
    </source>
</evidence>
<organism evidence="3 4">
    <name type="scientific">Tagetes erecta</name>
    <name type="common">African marigold</name>
    <dbReference type="NCBI Taxonomy" id="13708"/>
    <lineage>
        <taxon>Eukaryota</taxon>
        <taxon>Viridiplantae</taxon>
        <taxon>Streptophyta</taxon>
        <taxon>Embryophyta</taxon>
        <taxon>Tracheophyta</taxon>
        <taxon>Spermatophyta</taxon>
        <taxon>Magnoliopsida</taxon>
        <taxon>eudicotyledons</taxon>
        <taxon>Gunneridae</taxon>
        <taxon>Pentapetalae</taxon>
        <taxon>asterids</taxon>
        <taxon>campanulids</taxon>
        <taxon>Asterales</taxon>
        <taxon>Asteraceae</taxon>
        <taxon>Asteroideae</taxon>
        <taxon>Heliantheae alliance</taxon>
        <taxon>Tageteae</taxon>
        <taxon>Tagetes</taxon>
    </lineage>
</organism>
<evidence type="ECO:0000256" key="1">
    <source>
        <dbReference type="SAM" id="MobiDB-lite"/>
    </source>
</evidence>
<feature type="region of interest" description="Disordered" evidence="1">
    <location>
        <begin position="52"/>
        <end position="72"/>
    </location>
</feature>
<reference evidence="3" key="1">
    <citation type="journal article" date="2023" name="bioRxiv">
        <title>Improved chromosome-level genome assembly for marigold (Tagetes erecta).</title>
        <authorList>
            <person name="Jiang F."/>
            <person name="Yuan L."/>
            <person name="Wang S."/>
            <person name="Wang H."/>
            <person name="Xu D."/>
            <person name="Wang A."/>
            <person name="Fan W."/>
        </authorList>
    </citation>
    <scope>NUCLEOTIDE SEQUENCE</scope>
    <source>
        <strain evidence="3">WSJ</strain>
        <tissue evidence="3">Leaf</tissue>
    </source>
</reference>
<keyword evidence="2" id="KW-1133">Transmembrane helix</keyword>
<evidence type="ECO:0000313" key="4">
    <source>
        <dbReference type="Proteomes" id="UP001229421"/>
    </source>
</evidence>
<dbReference type="AlphaFoldDB" id="A0AAD8KSM3"/>
<sequence>MAMVIVISLPLILFSVMLGIGCYLIGRARGRQDIRTHSQTLGVPIAPPNAYPSDQACSSPSSCSKSKISDMV</sequence>
<gene>
    <name evidence="3" type="ORF">QVD17_20961</name>
</gene>
<keyword evidence="2" id="KW-0472">Membrane</keyword>
<dbReference type="Proteomes" id="UP001229421">
    <property type="component" value="Unassembled WGS sequence"/>
</dbReference>
<keyword evidence="2" id="KW-0812">Transmembrane</keyword>
<accession>A0AAD8KSM3</accession>
<protein>
    <recommendedName>
        <fullName evidence="5">Transmembrane protein</fullName>
    </recommendedName>
</protein>
<evidence type="ECO:0000256" key="2">
    <source>
        <dbReference type="SAM" id="Phobius"/>
    </source>
</evidence>
<name>A0AAD8KSM3_TARER</name>
<proteinExistence type="predicted"/>
<keyword evidence="4" id="KW-1185">Reference proteome</keyword>
<feature type="transmembrane region" description="Helical" evidence="2">
    <location>
        <begin position="6"/>
        <end position="26"/>
    </location>
</feature>
<comment type="caution">
    <text evidence="3">The sequence shown here is derived from an EMBL/GenBank/DDBJ whole genome shotgun (WGS) entry which is preliminary data.</text>
</comment>
<evidence type="ECO:0000313" key="3">
    <source>
        <dbReference type="EMBL" id="KAK1425607.1"/>
    </source>
</evidence>
<dbReference type="EMBL" id="JAUHHV010000005">
    <property type="protein sequence ID" value="KAK1425607.1"/>
    <property type="molecule type" value="Genomic_DNA"/>
</dbReference>